<feature type="signal peptide" evidence="1">
    <location>
        <begin position="1"/>
        <end position="21"/>
    </location>
</feature>
<evidence type="ECO:0000313" key="3">
    <source>
        <dbReference type="Proteomes" id="UP000007721"/>
    </source>
</evidence>
<gene>
    <name evidence="2" type="ordered locus">Geob_0205</name>
</gene>
<sequence>MKRSILLSLALLVSLSVSAFAAESAKDAHGAKGAKPGSYEDWCSEHGVPESLDTRCDKSLIPAFKATGDWDEKHGLPKSQCKKCNPKLKIVRPPKGSK</sequence>
<dbReference type="STRING" id="316067.Geob_0205"/>
<name>B9M8P3_GEODF</name>
<proteinExistence type="predicted"/>
<organism evidence="2 3">
    <name type="scientific">Geotalea daltonii (strain DSM 22248 / JCM 15807 / FRC-32)</name>
    <name type="common">Geobacter daltonii</name>
    <dbReference type="NCBI Taxonomy" id="316067"/>
    <lineage>
        <taxon>Bacteria</taxon>
        <taxon>Pseudomonadati</taxon>
        <taxon>Thermodesulfobacteriota</taxon>
        <taxon>Desulfuromonadia</taxon>
        <taxon>Geobacterales</taxon>
        <taxon>Geobacteraceae</taxon>
        <taxon>Geotalea</taxon>
    </lineage>
</organism>
<reference evidence="2 3" key="1">
    <citation type="submission" date="2009-01" db="EMBL/GenBank/DDBJ databases">
        <title>Complete sequence of Geobacter sp. FRC-32.</title>
        <authorList>
            <consortium name="US DOE Joint Genome Institute"/>
            <person name="Lucas S."/>
            <person name="Copeland A."/>
            <person name="Lapidus A."/>
            <person name="Glavina del Rio T."/>
            <person name="Dalin E."/>
            <person name="Tice H."/>
            <person name="Bruce D."/>
            <person name="Goodwin L."/>
            <person name="Pitluck S."/>
            <person name="Saunders E."/>
            <person name="Brettin T."/>
            <person name="Detter J.C."/>
            <person name="Han C."/>
            <person name="Larimer F."/>
            <person name="Land M."/>
            <person name="Hauser L."/>
            <person name="Kyrpides N."/>
            <person name="Ovchinnikova G."/>
            <person name="Kostka J."/>
            <person name="Richardson P."/>
        </authorList>
    </citation>
    <scope>NUCLEOTIDE SEQUENCE [LARGE SCALE GENOMIC DNA]</scope>
    <source>
        <strain evidence="3">DSM 22248 / JCM 15807 / FRC-32</strain>
    </source>
</reference>
<evidence type="ECO:0000313" key="2">
    <source>
        <dbReference type="EMBL" id="ACM18578.1"/>
    </source>
</evidence>
<keyword evidence="1" id="KW-0732">Signal</keyword>
<dbReference type="EMBL" id="CP001390">
    <property type="protein sequence ID" value="ACM18578.1"/>
    <property type="molecule type" value="Genomic_DNA"/>
</dbReference>
<dbReference type="OrthoDB" id="5398179at2"/>
<dbReference type="Proteomes" id="UP000007721">
    <property type="component" value="Chromosome"/>
</dbReference>
<accession>B9M8P3</accession>
<feature type="chain" id="PRO_5002889103" evidence="1">
    <location>
        <begin position="22"/>
        <end position="98"/>
    </location>
</feature>
<dbReference type="KEGG" id="geo:Geob_0205"/>
<dbReference type="AlphaFoldDB" id="B9M8P3"/>
<keyword evidence="3" id="KW-1185">Reference proteome</keyword>
<evidence type="ECO:0000256" key="1">
    <source>
        <dbReference type="SAM" id="SignalP"/>
    </source>
</evidence>
<dbReference type="eggNOG" id="COG0845">
    <property type="taxonomic scope" value="Bacteria"/>
</dbReference>
<dbReference type="HOGENOM" id="CLU_2316297_0_0_7"/>
<dbReference type="RefSeq" id="WP_012645307.1">
    <property type="nucleotide sequence ID" value="NC_011979.1"/>
</dbReference>
<protein>
    <submittedName>
        <fullName evidence="2">Uncharacterized protein</fullName>
    </submittedName>
</protein>